<reference evidence="2" key="1">
    <citation type="submission" date="2019-10" db="EMBL/GenBank/DDBJ databases">
        <title>The sequence and de novo assembly of the wild yak genome.</title>
        <authorList>
            <person name="Liu Y."/>
        </authorList>
    </citation>
    <scope>NUCLEOTIDE SEQUENCE [LARGE SCALE GENOMIC DNA]</scope>
    <source>
        <strain evidence="2">WY2019</strain>
    </source>
</reference>
<evidence type="ECO:0000313" key="3">
    <source>
        <dbReference type="Proteomes" id="UP000322234"/>
    </source>
</evidence>
<organism evidence="2 3">
    <name type="scientific">Bos mutus</name>
    <name type="common">wild yak</name>
    <dbReference type="NCBI Taxonomy" id="72004"/>
    <lineage>
        <taxon>Eukaryota</taxon>
        <taxon>Metazoa</taxon>
        <taxon>Chordata</taxon>
        <taxon>Craniata</taxon>
        <taxon>Vertebrata</taxon>
        <taxon>Euteleostomi</taxon>
        <taxon>Mammalia</taxon>
        <taxon>Eutheria</taxon>
        <taxon>Laurasiatheria</taxon>
        <taxon>Artiodactyla</taxon>
        <taxon>Ruminantia</taxon>
        <taxon>Pecora</taxon>
        <taxon>Bovidae</taxon>
        <taxon>Bovinae</taxon>
        <taxon>Bos</taxon>
    </lineage>
</organism>
<dbReference type="Proteomes" id="UP000322234">
    <property type="component" value="Unassembled WGS sequence"/>
</dbReference>
<accession>A0A6B0S9U6</accession>
<gene>
    <name evidence="2" type="ORF">E5288_WYG010411</name>
</gene>
<evidence type="ECO:0000313" key="2">
    <source>
        <dbReference type="EMBL" id="MXQ99619.1"/>
    </source>
</evidence>
<name>A0A6B0S9U6_9CETA</name>
<keyword evidence="3" id="KW-1185">Reference proteome</keyword>
<proteinExistence type="predicted"/>
<sequence length="93" mass="10500">MLQEELEPVNDLPDSHITGSKRPPEVEVQLYLPLVNFPISSFLSELVKMGDRGFLSQKLAEERELSRPVDITEGKGKMKEAPYSLVRTQSIES</sequence>
<dbReference type="EMBL" id="VBQZ03000601">
    <property type="protein sequence ID" value="MXQ99619.1"/>
    <property type="molecule type" value="Genomic_DNA"/>
</dbReference>
<protein>
    <submittedName>
        <fullName evidence="2">Uncharacterized protein</fullName>
    </submittedName>
</protein>
<comment type="caution">
    <text evidence="2">The sequence shown here is derived from an EMBL/GenBank/DDBJ whole genome shotgun (WGS) entry which is preliminary data.</text>
</comment>
<evidence type="ECO:0000256" key="1">
    <source>
        <dbReference type="SAM" id="MobiDB-lite"/>
    </source>
</evidence>
<feature type="region of interest" description="Disordered" evidence="1">
    <location>
        <begin position="1"/>
        <end position="21"/>
    </location>
</feature>
<dbReference type="AlphaFoldDB" id="A0A6B0S9U6"/>